<dbReference type="InterPro" id="IPR038221">
    <property type="entry name" value="YidC_periplasmic_sf"/>
</dbReference>
<dbReference type="Gene3D" id="2.70.98.90">
    <property type="match status" value="1"/>
</dbReference>
<comment type="similarity">
    <text evidence="2 13">Belongs to the OXA1/ALB3/YidC family. Type 1 subfamily.</text>
</comment>
<dbReference type="InterPro" id="IPR001708">
    <property type="entry name" value="YidC/ALB3/OXA1/COX18"/>
</dbReference>
<evidence type="ECO:0000256" key="12">
    <source>
        <dbReference type="ARBA" id="ARBA00033342"/>
    </source>
</evidence>
<evidence type="ECO:0000256" key="3">
    <source>
        <dbReference type="ARBA" id="ARBA00015325"/>
    </source>
</evidence>
<dbReference type="InterPro" id="IPR019998">
    <property type="entry name" value="Membr_insert_YidC"/>
</dbReference>
<keyword evidence="7 13" id="KW-0653">Protein transport</keyword>
<dbReference type="NCBIfam" id="TIGR03592">
    <property type="entry name" value="yidC_oxa1_cterm"/>
    <property type="match status" value="1"/>
</dbReference>
<dbReference type="GO" id="GO:0005886">
    <property type="term" value="C:plasma membrane"/>
    <property type="evidence" value="ECO:0007669"/>
    <property type="project" value="UniProtKB-SubCell"/>
</dbReference>
<dbReference type="PRINTS" id="PR00701">
    <property type="entry name" value="60KDINNERMP"/>
</dbReference>
<feature type="transmembrane region" description="Helical" evidence="13">
    <location>
        <begin position="356"/>
        <end position="375"/>
    </location>
</feature>
<dbReference type="Pfam" id="PF14849">
    <property type="entry name" value="YidC_periplas"/>
    <property type="match status" value="1"/>
</dbReference>
<evidence type="ECO:0000256" key="8">
    <source>
        <dbReference type="ARBA" id="ARBA00022989"/>
    </source>
</evidence>
<keyword evidence="9 13" id="KW-0472">Membrane</keyword>
<dbReference type="NCBIfam" id="NF002353">
    <property type="entry name" value="PRK01318.1-4"/>
    <property type="match status" value="1"/>
</dbReference>
<evidence type="ECO:0000313" key="16">
    <source>
        <dbReference type="EMBL" id="MBC8318779.1"/>
    </source>
</evidence>
<dbReference type="PRINTS" id="PR01900">
    <property type="entry name" value="YIDCPROTEIN"/>
</dbReference>
<dbReference type="InterPro" id="IPR028053">
    <property type="entry name" value="Membr_insert_YidC_N"/>
</dbReference>
<feature type="transmembrane region" description="Helical" evidence="13">
    <location>
        <begin position="466"/>
        <end position="490"/>
    </location>
</feature>
<dbReference type="HAMAP" id="MF_01810">
    <property type="entry name" value="YidC_type1"/>
    <property type="match status" value="1"/>
</dbReference>
<dbReference type="Proteomes" id="UP000614424">
    <property type="component" value="Unassembled WGS sequence"/>
</dbReference>
<gene>
    <name evidence="13 16" type="primary">yidC</name>
    <name evidence="16" type="ORF">H8E41_12810</name>
</gene>
<dbReference type="InterPro" id="IPR028055">
    <property type="entry name" value="YidC/Oxa/ALB_C"/>
</dbReference>
<feature type="transmembrane region" description="Helical" evidence="13">
    <location>
        <begin position="6"/>
        <end position="25"/>
    </location>
</feature>
<evidence type="ECO:0000256" key="2">
    <source>
        <dbReference type="ARBA" id="ARBA00010527"/>
    </source>
</evidence>
<evidence type="ECO:0000259" key="14">
    <source>
        <dbReference type="Pfam" id="PF02096"/>
    </source>
</evidence>
<dbReference type="GO" id="GO:0051205">
    <property type="term" value="P:protein insertion into membrane"/>
    <property type="evidence" value="ECO:0007669"/>
    <property type="project" value="TreeGrafter"/>
</dbReference>
<feature type="transmembrane region" description="Helical" evidence="13">
    <location>
        <begin position="425"/>
        <end position="446"/>
    </location>
</feature>
<accession>A0A8J6NEY2</accession>
<comment type="function">
    <text evidence="13">Required for the insertion and/or proper folding and/or complex formation of integral membrane proteins into the membrane. Involved in integration of membrane proteins that insert both dependently and independently of the Sec translocase complex, as well as at least some lipoproteins. Aids folding of multispanning membrane proteins.</text>
</comment>
<proteinExistence type="inferred from homology"/>
<dbReference type="CDD" id="cd19961">
    <property type="entry name" value="EcYidC-like_peri"/>
    <property type="match status" value="1"/>
</dbReference>
<keyword evidence="10 13" id="KW-0143">Chaperone</keyword>
<feature type="domain" description="Membrane insertase YidC/Oxa/ALB C-terminal" evidence="14">
    <location>
        <begin position="356"/>
        <end position="546"/>
    </location>
</feature>
<dbReference type="Pfam" id="PF02096">
    <property type="entry name" value="60KD_IMP"/>
    <property type="match status" value="1"/>
</dbReference>
<evidence type="ECO:0000256" key="5">
    <source>
        <dbReference type="ARBA" id="ARBA00022475"/>
    </source>
</evidence>
<name>A0A8J6NEY2_9BACT</name>
<evidence type="ECO:0000256" key="4">
    <source>
        <dbReference type="ARBA" id="ARBA00022448"/>
    </source>
</evidence>
<feature type="domain" description="Membrane insertase YidC N-terminal" evidence="15">
    <location>
        <begin position="77"/>
        <end position="344"/>
    </location>
</feature>
<keyword evidence="6 13" id="KW-0812">Transmembrane</keyword>
<evidence type="ECO:0000256" key="6">
    <source>
        <dbReference type="ARBA" id="ARBA00022692"/>
    </source>
</evidence>
<dbReference type="GO" id="GO:0015031">
    <property type="term" value="P:protein transport"/>
    <property type="evidence" value="ECO:0007669"/>
    <property type="project" value="UniProtKB-KW"/>
</dbReference>
<feature type="transmembrane region" description="Helical" evidence="13">
    <location>
        <begin position="510"/>
        <end position="532"/>
    </location>
</feature>
<dbReference type="GO" id="GO:0032977">
    <property type="term" value="F:membrane insertase activity"/>
    <property type="evidence" value="ECO:0007669"/>
    <property type="project" value="InterPro"/>
</dbReference>
<evidence type="ECO:0000256" key="1">
    <source>
        <dbReference type="ARBA" id="ARBA00004429"/>
    </source>
</evidence>
<dbReference type="PANTHER" id="PTHR12428">
    <property type="entry name" value="OXA1"/>
    <property type="match status" value="1"/>
</dbReference>
<dbReference type="InterPro" id="IPR047196">
    <property type="entry name" value="YidC_ALB_C"/>
</dbReference>
<comment type="caution">
    <text evidence="16">The sequence shown here is derived from an EMBL/GenBank/DDBJ whole genome shotgun (WGS) entry which is preliminary data.</text>
</comment>
<comment type="subcellular location">
    <subcellularLocation>
        <location evidence="1">Cell inner membrane</location>
        <topology evidence="1">Multi-pass membrane protein</topology>
    </subcellularLocation>
    <subcellularLocation>
        <location evidence="13">Cell membrane</location>
        <topology evidence="13">Multi-pass membrane protein</topology>
    </subcellularLocation>
</comment>
<dbReference type="AlphaFoldDB" id="A0A8J6NEY2"/>
<evidence type="ECO:0000256" key="7">
    <source>
        <dbReference type="ARBA" id="ARBA00022927"/>
    </source>
</evidence>
<evidence type="ECO:0000256" key="10">
    <source>
        <dbReference type="ARBA" id="ARBA00023186"/>
    </source>
</evidence>
<keyword evidence="5 13" id="KW-1003">Cell membrane</keyword>
<organism evidence="16 17">
    <name type="scientific">Candidatus Desulfobia pelagia</name>
    <dbReference type="NCBI Taxonomy" id="2841692"/>
    <lineage>
        <taxon>Bacteria</taxon>
        <taxon>Pseudomonadati</taxon>
        <taxon>Thermodesulfobacteriota</taxon>
        <taxon>Desulfobulbia</taxon>
        <taxon>Desulfobulbales</taxon>
        <taxon>Desulfobulbaceae</taxon>
        <taxon>Candidatus Desulfobia</taxon>
    </lineage>
</organism>
<comment type="subunit">
    <text evidence="13">Interacts with the Sec translocase complex via SecD. Specifically interacts with transmembrane segments of nascent integral membrane proteins during membrane integration.</text>
</comment>
<sequence>MDTQRVFLAVILSLVILLGYQFLFVPPQPVNAPPAATSTGPAPETTANPLDPYIPTSPLNTAPNIPSAAFQHQGKDITVETPLYTAVISSAGGGFKSFKLKNYKEFMGEGSDNKELVTTTLPRELPLYFSWNTEPVDAVVPAYTADKEKIEVESGDNFLALNTTLPSGIEITRTMTFNADEYQIQLHVNIENTSEHQVQGAPYLSATNSPFGQSKKNQFLFQGPALFQNGVLEEIKPDSLRKDGPQVRTGQIDWVAFEDTYFMAGIMPANSSQQTVHLASADGIKVSTVLTSSPVIIPPGNQKQFEYTLFFGPKKLSTLQEVGSNLDKIVNFGWFDILAKPMLYLLNFLFGYVHNYGWAIILVTIVIKLLFWPIAHKGMKSMKTMQKIQPKMAKLREKYGDNKEALNREMIQLYKTYKVNPVGGCLPMLLQIPVFFALYKVLLQTIELRHAPFMLWITDLSAPDRLGIGINIPYLEGIPILTLLMGGSMYLQQKMTPTTGDPMQAKIMKFLPLIFIFMFLNFASGLVLYWFINNVLSIAQQYAINKSD</sequence>
<evidence type="ECO:0000256" key="9">
    <source>
        <dbReference type="ARBA" id="ARBA00023136"/>
    </source>
</evidence>
<dbReference type="EMBL" id="JACNJZ010000186">
    <property type="protein sequence ID" value="MBC8318779.1"/>
    <property type="molecule type" value="Genomic_DNA"/>
</dbReference>
<evidence type="ECO:0000256" key="11">
    <source>
        <dbReference type="ARBA" id="ARBA00033245"/>
    </source>
</evidence>
<keyword evidence="4 13" id="KW-0813">Transport</keyword>
<evidence type="ECO:0000313" key="17">
    <source>
        <dbReference type="Proteomes" id="UP000614424"/>
    </source>
</evidence>
<dbReference type="PANTHER" id="PTHR12428:SF65">
    <property type="entry name" value="CYTOCHROME C OXIDASE ASSEMBLY PROTEIN COX18, MITOCHONDRIAL"/>
    <property type="match status" value="1"/>
</dbReference>
<evidence type="ECO:0000259" key="15">
    <source>
        <dbReference type="Pfam" id="PF14849"/>
    </source>
</evidence>
<protein>
    <recommendedName>
        <fullName evidence="3 13">Membrane protein insertase YidC</fullName>
    </recommendedName>
    <alternativeName>
        <fullName evidence="12 13">Foldase YidC</fullName>
    </alternativeName>
    <alternativeName>
        <fullName evidence="11 13">Membrane integrase YidC</fullName>
    </alternativeName>
    <alternativeName>
        <fullName evidence="13">Membrane protein YidC</fullName>
    </alternativeName>
</protein>
<keyword evidence="8 13" id="KW-1133">Transmembrane helix</keyword>
<dbReference type="CDD" id="cd20070">
    <property type="entry name" value="5TM_YidC_Alb3"/>
    <property type="match status" value="1"/>
</dbReference>
<dbReference type="NCBIfam" id="TIGR03593">
    <property type="entry name" value="yidC_nterm"/>
    <property type="match status" value="1"/>
</dbReference>
<reference evidence="16 17" key="1">
    <citation type="submission" date="2020-08" db="EMBL/GenBank/DDBJ databases">
        <title>Bridging the membrane lipid divide: bacteria of the FCB group superphylum have the potential to synthesize archaeal ether lipids.</title>
        <authorList>
            <person name="Villanueva L."/>
            <person name="Von Meijenfeldt F.A.B."/>
            <person name="Westbye A.B."/>
            <person name="Yadav S."/>
            <person name="Hopmans E.C."/>
            <person name="Dutilh B.E."/>
            <person name="Sinninghe Damste J.S."/>
        </authorList>
    </citation>
    <scope>NUCLEOTIDE SEQUENCE [LARGE SCALE GENOMIC DNA]</scope>
    <source>
        <strain evidence="16">NIOZ-UU47</strain>
    </source>
</reference>
<evidence type="ECO:0000256" key="13">
    <source>
        <dbReference type="HAMAP-Rule" id="MF_01810"/>
    </source>
</evidence>